<evidence type="ECO:0000313" key="2">
    <source>
        <dbReference type="Proteomes" id="UP000308901"/>
    </source>
</evidence>
<gene>
    <name evidence="1" type="ORF">FDK22_00670</name>
</gene>
<dbReference type="Proteomes" id="UP000308901">
    <property type="component" value="Unassembled WGS sequence"/>
</dbReference>
<keyword evidence="2" id="KW-1185">Reference proteome</keyword>
<reference evidence="1 2" key="1">
    <citation type="submission" date="2019-05" db="EMBL/GenBank/DDBJ databases">
        <title>Arcobacter sp. nov., isolated from sea sediment.</title>
        <authorList>
            <person name="Kim W."/>
        </authorList>
    </citation>
    <scope>NUCLEOTIDE SEQUENCE [LARGE SCALE GENOMIC DNA]</scope>
    <source>
        <strain evidence="1 2">CAU 1517</strain>
    </source>
</reference>
<dbReference type="AlphaFoldDB" id="A0A5R8Y444"/>
<name>A0A5R8Y444_9BACT</name>
<dbReference type="OrthoDB" id="5333102at2"/>
<dbReference type="RefSeq" id="WP_138150850.1">
    <property type="nucleotide sequence ID" value="NZ_VANU01000001.1"/>
</dbReference>
<evidence type="ECO:0000313" key="1">
    <source>
        <dbReference type="EMBL" id="TLP40560.1"/>
    </source>
</evidence>
<dbReference type="EMBL" id="VANU01000001">
    <property type="protein sequence ID" value="TLP40560.1"/>
    <property type="molecule type" value="Genomic_DNA"/>
</dbReference>
<sequence>MQYFGILETKYEEVFLTSSYLYFNDDEEMITVKELKQMIKTNKDRKKNIAGTIFLYNPLVTPEGYDSNKYLLDQDFDKFDEYVELKQEGYITVFKQALSENYKGKLVEIKNLFNLVEENIDASSLLMKFDADLEKYNSNQNTEFDRDIMYFDAQEFVPSGKFVFFAWGEKINAKEFVFINNYAQTIYLRCKQMGKKIAFVYKKEKTLQWSEDFIQFAAIAPKTSRYKNSINQAVKNSFKQIPPVPCPYE</sequence>
<evidence type="ECO:0008006" key="3">
    <source>
        <dbReference type="Google" id="ProtNLM"/>
    </source>
</evidence>
<accession>A0A5R8Y444</accession>
<organism evidence="1 2">
    <name type="scientific">Arcobacter arenosus</name>
    <dbReference type="NCBI Taxonomy" id="2576037"/>
    <lineage>
        <taxon>Bacteria</taxon>
        <taxon>Pseudomonadati</taxon>
        <taxon>Campylobacterota</taxon>
        <taxon>Epsilonproteobacteria</taxon>
        <taxon>Campylobacterales</taxon>
        <taxon>Arcobacteraceae</taxon>
        <taxon>Arcobacter</taxon>
    </lineage>
</organism>
<proteinExistence type="predicted"/>
<comment type="caution">
    <text evidence="1">The sequence shown here is derived from an EMBL/GenBank/DDBJ whole genome shotgun (WGS) entry which is preliminary data.</text>
</comment>
<protein>
    <recommendedName>
        <fullName evidence="3">DUF1643 domain-containing protein</fullName>
    </recommendedName>
</protein>